<dbReference type="InterPro" id="IPR029016">
    <property type="entry name" value="GAF-like_dom_sf"/>
</dbReference>
<evidence type="ECO:0000313" key="5">
    <source>
        <dbReference type="EMBL" id="OGM02577.1"/>
    </source>
</evidence>
<dbReference type="GO" id="GO:0000155">
    <property type="term" value="F:phosphorelay sensor kinase activity"/>
    <property type="evidence" value="ECO:0007669"/>
    <property type="project" value="TreeGrafter"/>
</dbReference>
<dbReference type="Pfam" id="PF01590">
    <property type="entry name" value="GAF"/>
    <property type="match status" value="1"/>
</dbReference>
<dbReference type="SMART" id="SM00387">
    <property type="entry name" value="HATPase_c"/>
    <property type="match status" value="1"/>
</dbReference>
<sequence length="523" mass="58299">MNDNSNAPGIVDIPAGEQLQKLRRELEAARKESGALMNACALLNTTLDLQKLLEIILQQSAVLTSAEASSLALIDQKTDELCFEVVVGEKKDILKEIRLPRGTGIVGWVALKGEPLLIEDVSKDSRFYQKVDEKSQFKTTSILCVPLKTKDGTIGALEVLNKVEGEKFDSNDQSLLMALASQAAMAIENARLYKSVLEEKNKIVSIVNSMGDGIIVTNENFDIVLTNPAAESVFSDKTSSFDDVFKLKVIMLELSQLKSDTTFDLVLMKPENTILSNRMTMLRGAENEITGSIVSMRNITDIKHRENIRAQFTSMMNYKIADQIQRLRESLKNNEIQCDGVKCIAESIEEKVIKLIQFSEMESGPLRLDRSLGPVGPVIETAMEEVREKYIFKHIELKFSCESDVFNMEVEVDHDRIKTILCLLLNNCIRFVSADGCVEVIVRNVSEMLEITVKDNGIGIKEELLPKLLDKQYHLENVLNSSDASLSLAYIKHVVEAHGGSMKINSVIGKGTEIIITMPKFIH</sequence>
<dbReference type="InterPro" id="IPR004358">
    <property type="entry name" value="Sig_transdc_His_kin-like_C"/>
</dbReference>
<dbReference type="PRINTS" id="PR00344">
    <property type="entry name" value="BCTRLSENSOR"/>
</dbReference>
<dbReference type="Pfam" id="PF02518">
    <property type="entry name" value="HATPase_c"/>
    <property type="match status" value="1"/>
</dbReference>
<name>A0A1F7WJ42_9BACT</name>
<dbReference type="InterPro" id="IPR003018">
    <property type="entry name" value="GAF"/>
</dbReference>
<keyword evidence="3" id="KW-0597">Phosphoprotein</keyword>
<dbReference type="PANTHER" id="PTHR43547">
    <property type="entry name" value="TWO-COMPONENT HISTIDINE KINASE"/>
    <property type="match status" value="1"/>
</dbReference>
<proteinExistence type="predicted"/>
<dbReference type="Proteomes" id="UP000178735">
    <property type="component" value="Unassembled WGS sequence"/>
</dbReference>
<gene>
    <name evidence="5" type="ORF">A2008_09535</name>
</gene>
<protein>
    <recommendedName>
        <fullName evidence="2">histidine kinase</fullName>
        <ecNumber evidence="2">2.7.13.3</ecNumber>
    </recommendedName>
</protein>
<evidence type="ECO:0000256" key="3">
    <source>
        <dbReference type="ARBA" id="ARBA00022553"/>
    </source>
</evidence>
<dbReference type="SMART" id="SM00065">
    <property type="entry name" value="GAF"/>
    <property type="match status" value="1"/>
</dbReference>
<organism evidence="5 6">
    <name type="scientific">Candidatus Wallbacteria bacterium GWC2_49_35</name>
    <dbReference type="NCBI Taxonomy" id="1817813"/>
    <lineage>
        <taxon>Bacteria</taxon>
        <taxon>Candidatus Walliibacteriota</taxon>
    </lineage>
</organism>
<dbReference type="InterPro" id="IPR003594">
    <property type="entry name" value="HATPase_dom"/>
</dbReference>
<dbReference type="SUPFAM" id="SSF55874">
    <property type="entry name" value="ATPase domain of HSP90 chaperone/DNA topoisomerase II/histidine kinase"/>
    <property type="match status" value="1"/>
</dbReference>
<accession>A0A1F7WJ42</accession>
<dbReference type="Gene3D" id="3.30.450.40">
    <property type="match status" value="1"/>
</dbReference>
<dbReference type="SUPFAM" id="SSF55781">
    <property type="entry name" value="GAF domain-like"/>
    <property type="match status" value="1"/>
</dbReference>
<dbReference type="Gene3D" id="3.30.565.10">
    <property type="entry name" value="Histidine kinase-like ATPase, C-terminal domain"/>
    <property type="match status" value="1"/>
</dbReference>
<dbReference type="InterPro" id="IPR005467">
    <property type="entry name" value="His_kinase_dom"/>
</dbReference>
<comment type="caution">
    <text evidence="5">The sequence shown here is derived from an EMBL/GenBank/DDBJ whole genome shotgun (WGS) entry which is preliminary data.</text>
</comment>
<feature type="domain" description="Histidine kinase" evidence="4">
    <location>
        <begin position="345"/>
        <end position="522"/>
    </location>
</feature>
<evidence type="ECO:0000256" key="2">
    <source>
        <dbReference type="ARBA" id="ARBA00012438"/>
    </source>
</evidence>
<evidence type="ECO:0000259" key="4">
    <source>
        <dbReference type="PROSITE" id="PS50109"/>
    </source>
</evidence>
<dbReference type="Gene3D" id="3.30.450.20">
    <property type="entry name" value="PAS domain"/>
    <property type="match status" value="1"/>
</dbReference>
<evidence type="ECO:0000256" key="1">
    <source>
        <dbReference type="ARBA" id="ARBA00000085"/>
    </source>
</evidence>
<reference evidence="5 6" key="1">
    <citation type="journal article" date="2016" name="Nat. Commun.">
        <title>Thousands of microbial genomes shed light on interconnected biogeochemical processes in an aquifer system.</title>
        <authorList>
            <person name="Anantharaman K."/>
            <person name="Brown C.T."/>
            <person name="Hug L.A."/>
            <person name="Sharon I."/>
            <person name="Castelle C.J."/>
            <person name="Probst A.J."/>
            <person name="Thomas B.C."/>
            <person name="Singh A."/>
            <person name="Wilkins M.J."/>
            <person name="Karaoz U."/>
            <person name="Brodie E.L."/>
            <person name="Williams K.H."/>
            <person name="Hubbard S.S."/>
            <person name="Banfield J.F."/>
        </authorList>
    </citation>
    <scope>NUCLEOTIDE SEQUENCE [LARGE SCALE GENOMIC DNA]</scope>
</reference>
<evidence type="ECO:0000313" key="6">
    <source>
        <dbReference type="Proteomes" id="UP000178735"/>
    </source>
</evidence>
<dbReference type="PROSITE" id="PS50109">
    <property type="entry name" value="HIS_KIN"/>
    <property type="match status" value="1"/>
</dbReference>
<comment type="catalytic activity">
    <reaction evidence="1">
        <text>ATP + protein L-histidine = ADP + protein N-phospho-L-histidine.</text>
        <dbReference type="EC" id="2.7.13.3"/>
    </reaction>
</comment>
<dbReference type="AlphaFoldDB" id="A0A1F7WJ42"/>
<dbReference type="InterPro" id="IPR036890">
    <property type="entry name" value="HATPase_C_sf"/>
</dbReference>
<dbReference type="EMBL" id="MGFH01000206">
    <property type="protein sequence ID" value="OGM02577.1"/>
    <property type="molecule type" value="Genomic_DNA"/>
</dbReference>
<dbReference type="PANTHER" id="PTHR43547:SF2">
    <property type="entry name" value="HYBRID SIGNAL TRANSDUCTION HISTIDINE KINASE C"/>
    <property type="match status" value="1"/>
</dbReference>
<dbReference type="STRING" id="1817813.A2008_09535"/>
<dbReference type="EC" id="2.7.13.3" evidence="2"/>